<dbReference type="InterPro" id="IPR003035">
    <property type="entry name" value="RWP-RK_dom"/>
</dbReference>
<evidence type="ECO:0000256" key="1">
    <source>
        <dbReference type="ARBA" id="ARBA00023015"/>
    </source>
</evidence>
<organism evidence="6 7">
    <name type="scientific">Tagetes erecta</name>
    <name type="common">African marigold</name>
    <dbReference type="NCBI Taxonomy" id="13708"/>
    <lineage>
        <taxon>Eukaryota</taxon>
        <taxon>Viridiplantae</taxon>
        <taxon>Streptophyta</taxon>
        <taxon>Embryophyta</taxon>
        <taxon>Tracheophyta</taxon>
        <taxon>Spermatophyta</taxon>
        <taxon>Magnoliopsida</taxon>
        <taxon>eudicotyledons</taxon>
        <taxon>Gunneridae</taxon>
        <taxon>Pentapetalae</taxon>
        <taxon>asterids</taxon>
        <taxon>campanulids</taxon>
        <taxon>Asterales</taxon>
        <taxon>Asteraceae</taxon>
        <taxon>Asteroideae</taxon>
        <taxon>Heliantheae alliance</taxon>
        <taxon>Tageteae</taxon>
        <taxon>Tagetes</taxon>
    </lineage>
</organism>
<sequence>MSEMIGGGSGDRAFMSPSMVGVLAVNLKSSNILDLPNTQICNKSRQQALAEILEVIAAVCETHNLPLAQTWVPCRHKSVLAYGGGFKKSCSSFDGSCMGQVCMSTTDVAFCVVDAHMWGFRDACAEHHLQKGQGVAGRAFATRSSCFCENITHFGKTEYPLVHYARLFGLVGSFAICLRSSHTGIILIRGPNEINENCGKSEAVETVNKSERKQGKAEKSISFEVLQQHFAGSLKDAAKNLGVSLTAIRRICRQHGISRWPSCKINQEAGQNSFHAKELIPYTMINGLKHVKNKIEEALKIICGSHNLSLAQVWIAYGDENNVPFASSLEDPEIKQMLALKLTGYLNTIRPGPSSWNLEEYYSLCDIVSRETGELALQTLQDYESHYVSKFFPDYLVSHDMLLDLASEDLEISALMICLRSNDTGDFDYAFEFIWPKHSNYVILLEALLFTLKRCLPGFKFASGAELGEELDVIVVESSTDTEDNETSETEKFKIFQGKRSLPMPKAPEERKKPMASDYIAPSKEKCKTATILLPRKLIEKQFGKTMKEAAKSLNVSLSTLKRKCNALGISEWRGPNSLKKKANDPYIIQTDTNEEDSGAIQDSSVMNKNSLSIKVEHGDDMLKFRLPILQATFITVEKKLV</sequence>
<comment type="caution">
    <text evidence="6">The sequence shown here is derived from an EMBL/GenBank/DDBJ whole genome shotgun (WGS) entry which is preliminary data.</text>
</comment>
<evidence type="ECO:0000256" key="2">
    <source>
        <dbReference type="ARBA" id="ARBA00023125"/>
    </source>
</evidence>
<feature type="domain" description="RWP-RK" evidence="5">
    <location>
        <begin position="203"/>
        <end position="289"/>
    </location>
</feature>
<keyword evidence="2" id="KW-0238">DNA-binding</keyword>
<dbReference type="Pfam" id="PF02042">
    <property type="entry name" value="RWP-RK"/>
    <property type="match status" value="2"/>
</dbReference>
<keyword evidence="3" id="KW-0804">Transcription</keyword>
<dbReference type="Pfam" id="PF22922">
    <property type="entry name" value="GAF_NLP"/>
    <property type="match status" value="2"/>
</dbReference>
<evidence type="ECO:0000256" key="4">
    <source>
        <dbReference type="ARBA" id="ARBA00023242"/>
    </source>
</evidence>
<gene>
    <name evidence="6" type="ORF">QVD17_39860</name>
</gene>
<evidence type="ECO:0000259" key="5">
    <source>
        <dbReference type="PROSITE" id="PS51519"/>
    </source>
</evidence>
<dbReference type="PANTHER" id="PTHR32002">
    <property type="entry name" value="PROTEIN NLP8"/>
    <property type="match status" value="1"/>
</dbReference>
<evidence type="ECO:0000256" key="3">
    <source>
        <dbReference type="ARBA" id="ARBA00023163"/>
    </source>
</evidence>
<keyword evidence="4" id="KW-0539">Nucleus</keyword>
<dbReference type="InterPro" id="IPR045012">
    <property type="entry name" value="NLP"/>
</dbReference>
<proteinExistence type="predicted"/>
<evidence type="ECO:0000313" key="7">
    <source>
        <dbReference type="Proteomes" id="UP001229421"/>
    </source>
</evidence>
<dbReference type="PANTHER" id="PTHR32002:SF35">
    <property type="entry name" value="PROTEIN NLP6"/>
    <property type="match status" value="1"/>
</dbReference>
<reference evidence="6" key="1">
    <citation type="journal article" date="2023" name="bioRxiv">
        <title>Improved chromosome-level genome assembly for marigold (Tagetes erecta).</title>
        <authorList>
            <person name="Jiang F."/>
            <person name="Yuan L."/>
            <person name="Wang S."/>
            <person name="Wang H."/>
            <person name="Xu D."/>
            <person name="Wang A."/>
            <person name="Fan W."/>
        </authorList>
    </citation>
    <scope>NUCLEOTIDE SEQUENCE</scope>
    <source>
        <strain evidence="6">WSJ</strain>
        <tissue evidence="6">Leaf</tissue>
    </source>
</reference>
<keyword evidence="7" id="KW-1185">Reference proteome</keyword>
<accession>A0AAD8NAH8</accession>
<dbReference type="GO" id="GO:0003677">
    <property type="term" value="F:DNA binding"/>
    <property type="evidence" value="ECO:0007669"/>
    <property type="project" value="UniProtKB-KW"/>
</dbReference>
<evidence type="ECO:0000313" key="6">
    <source>
        <dbReference type="EMBL" id="KAK1408225.1"/>
    </source>
</evidence>
<protein>
    <recommendedName>
        <fullName evidence="5">RWP-RK domain-containing protein</fullName>
    </recommendedName>
</protein>
<dbReference type="PROSITE" id="PS51519">
    <property type="entry name" value="RWP_RK"/>
    <property type="match status" value="1"/>
</dbReference>
<dbReference type="EMBL" id="JAUHHV010000011">
    <property type="protein sequence ID" value="KAK1408225.1"/>
    <property type="molecule type" value="Genomic_DNA"/>
</dbReference>
<dbReference type="Proteomes" id="UP001229421">
    <property type="component" value="Unassembled WGS sequence"/>
</dbReference>
<dbReference type="AlphaFoldDB" id="A0AAD8NAH8"/>
<name>A0AAD8NAH8_TARER</name>
<keyword evidence="1" id="KW-0805">Transcription regulation</keyword>
<dbReference type="InterPro" id="IPR055081">
    <property type="entry name" value="NLP1-9_GAF"/>
</dbReference>
<dbReference type="GO" id="GO:0003700">
    <property type="term" value="F:DNA-binding transcription factor activity"/>
    <property type="evidence" value="ECO:0007669"/>
    <property type="project" value="InterPro"/>
</dbReference>